<protein>
    <submittedName>
        <fullName evidence="2">Uncharacterized protein</fullName>
    </submittedName>
</protein>
<organism evidence="2 3">
    <name type="scientific">Obba rivulosa</name>
    <dbReference type="NCBI Taxonomy" id="1052685"/>
    <lineage>
        <taxon>Eukaryota</taxon>
        <taxon>Fungi</taxon>
        <taxon>Dikarya</taxon>
        <taxon>Basidiomycota</taxon>
        <taxon>Agaricomycotina</taxon>
        <taxon>Agaricomycetes</taxon>
        <taxon>Polyporales</taxon>
        <taxon>Gelatoporiaceae</taxon>
        <taxon>Obba</taxon>
    </lineage>
</organism>
<gene>
    <name evidence="2" type="ORF">OBBRIDRAFT_382609</name>
</gene>
<dbReference type="AlphaFoldDB" id="A0A8E2DFF2"/>
<accession>A0A8E2DFF2</accession>
<dbReference type="Proteomes" id="UP000250043">
    <property type="component" value="Unassembled WGS sequence"/>
</dbReference>
<evidence type="ECO:0000256" key="1">
    <source>
        <dbReference type="SAM" id="MobiDB-lite"/>
    </source>
</evidence>
<reference evidence="2 3" key="1">
    <citation type="submission" date="2016-07" db="EMBL/GenBank/DDBJ databases">
        <title>Draft genome of the white-rot fungus Obba rivulosa 3A-2.</title>
        <authorList>
            <consortium name="DOE Joint Genome Institute"/>
            <person name="Miettinen O."/>
            <person name="Riley R."/>
            <person name="Acob R."/>
            <person name="Barry K."/>
            <person name="Cullen D."/>
            <person name="De Vries R."/>
            <person name="Hainaut M."/>
            <person name="Hatakka A."/>
            <person name="Henrissat B."/>
            <person name="Hilden K."/>
            <person name="Kuo R."/>
            <person name="Labutti K."/>
            <person name="Lipzen A."/>
            <person name="Makela M.R."/>
            <person name="Sandor L."/>
            <person name="Spatafora J.W."/>
            <person name="Grigoriev I.V."/>
            <person name="Hibbett D.S."/>
        </authorList>
    </citation>
    <scope>NUCLEOTIDE SEQUENCE [LARGE SCALE GENOMIC DNA]</scope>
    <source>
        <strain evidence="2 3">3A-2</strain>
    </source>
</reference>
<name>A0A8E2DFF2_9APHY</name>
<evidence type="ECO:0000313" key="2">
    <source>
        <dbReference type="EMBL" id="OCH84732.1"/>
    </source>
</evidence>
<dbReference type="EMBL" id="KV722641">
    <property type="protein sequence ID" value="OCH84732.1"/>
    <property type="molecule type" value="Genomic_DNA"/>
</dbReference>
<sequence length="174" mass="19508">MSKGSMAITQGALRKRTIGARARRHVRQIQAPPQVHKQASPDRHHSHRARTRYKHRLQLDDTRSRAFQTGRCGWPGMIATLLIVLSIVDDDVLVVNILPIGIRLPLYVLPCGASWKEWMVKRLNEGIVSEGDRQLPPCFAASTTILVETRDACHTNLVGNIVHSHRVASICTTR</sequence>
<evidence type="ECO:0000313" key="3">
    <source>
        <dbReference type="Proteomes" id="UP000250043"/>
    </source>
</evidence>
<proteinExistence type="predicted"/>
<feature type="region of interest" description="Disordered" evidence="1">
    <location>
        <begin position="30"/>
        <end position="50"/>
    </location>
</feature>
<keyword evidence="3" id="KW-1185">Reference proteome</keyword>